<dbReference type="OrthoDB" id="419598at2759"/>
<keyword evidence="6" id="KW-1185">Reference proteome</keyword>
<name>A0A165IJJ3_EXIGL</name>
<dbReference type="EMBL" id="KV425989">
    <property type="protein sequence ID" value="KZV93492.1"/>
    <property type="molecule type" value="Genomic_DNA"/>
</dbReference>
<sequence length="311" mass="34243">MSGKKLIVVFGATGAAGGSVAKYLLEDGTFAVRAVTRNAASPAAQALKEKGAEVVEADLNKPDTIPGVLSGAYGVSGLTDWWALFPTIGDPWKTKEAELQQGKALVDAAKAAGVKHFVYFAIPNSPEVPHAQGKYEANEYLKASGVPRTSFFNCSYFENLHKFGFLKKLDDESFSVELPTLPDSWIPSYSVTQSGGWVLQAFKHPEQWIGKDMYAVSEYISPRTATETLRRVTGKSIKFEPLSVDAFEAMGKSDNPYVRELYLNFKFFNEKMQPDSPENPFNIEASKKIFPGQYTLEDFAKNDEGFKAFVA</sequence>
<organism evidence="5 6">
    <name type="scientific">Exidia glandulosa HHB12029</name>
    <dbReference type="NCBI Taxonomy" id="1314781"/>
    <lineage>
        <taxon>Eukaryota</taxon>
        <taxon>Fungi</taxon>
        <taxon>Dikarya</taxon>
        <taxon>Basidiomycota</taxon>
        <taxon>Agaricomycotina</taxon>
        <taxon>Agaricomycetes</taxon>
        <taxon>Auriculariales</taxon>
        <taxon>Exidiaceae</taxon>
        <taxon>Exidia</taxon>
    </lineage>
</organism>
<dbReference type="PANTHER" id="PTHR42748">
    <property type="entry name" value="NITROGEN METABOLITE REPRESSION PROTEIN NMRA FAMILY MEMBER"/>
    <property type="match status" value="1"/>
</dbReference>
<dbReference type="InterPro" id="IPR008030">
    <property type="entry name" value="NmrA-like"/>
</dbReference>
<dbReference type="STRING" id="1314781.A0A165IJJ3"/>
<reference evidence="5 6" key="1">
    <citation type="journal article" date="2016" name="Mol. Biol. Evol.">
        <title>Comparative Genomics of Early-Diverging Mushroom-Forming Fungi Provides Insights into the Origins of Lignocellulose Decay Capabilities.</title>
        <authorList>
            <person name="Nagy L.G."/>
            <person name="Riley R."/>
            <person name="Tritt A."/>
            <person name="Adam C."/>
            <person name="Daum C."/>
            <person name="Floudas D."/>
            <person name="Sun H."/>
            <person name="Yadav J.S."/>
            <person name="Pangilinan J."/>
            <person name="Larsson K.H."/>
            <person name="Matsuura K."/>
            <person name="Barry K."/>
            <person name="Labutti K."/>
            <person name="Kuo R."/>
            <person name="Ohm R.A."/>
            <person name="Bhattacharya S.S."/>
            <person name="Shirouzu T."/>
            <person name="Yoshinaga Y."/>
            <person name="Martin F.M."/>
            <person name="Grigoriev I.V."/>
            <person name="Hibbett D.S."/>
        </authorList>
    </citation>
    <scope>NUCLEOTIDE SEQUENCE [LARGE SCALE GENOMIC DNA]</scope>
    <source>
        <strain evidence="5 6">HHB12029</strain>
    </source>
</reference>
<dbReference type="InterPro" id="IPR051164">
    <property type="entry name" value="NmrA-like_oxidored"/>
</dbReference>
<evidence type="ECO:0000256" key="2">
    <source>
        <dbReference type="ARBA" id="ARBA00022857"/>
    </source>
</evidence>
<keyword evidence="2" id="KW-0521">NADP</keyword>
<dbReference type="GO" id="GO:0005634">
    <property type="term" value="C:nucleus"/>
    <property type="evidence" value="ECO:0007669"/>
    <property type="project" value="TreeGrafter"/>
</dbReference>
<evidence type="ECO:0000313" key="5">
    <source>
        <dbReference type="EMBL" id="KZV93492.1"/>
    </source>
</evidence>
<dbReference type="PANTHER" id="PTHR42748:SF30">
    <property type="entry name" value="NMRA-LIKE DOMAIN-CONTAINING PROTEIN"/>
    <property type="match status" value="1"/>
</dbReference>
<protein>
    <submittedName>
        <fullName evidence="5">NAD(P)-binding protein</fullName>
    </submittedName>
</protein>
<proteinExistence type="inferred from homology"/>
<accession>A0A165IJJ3</accession>
<dbReference type="Gene3D" id="3.40.50.720">
    <property type="entry name" value="NAD(P)-binding Rossmann-like Domain"/>
    <property type="match status" value="1"/>
</dbReference>
<dbReference type="InterPro" id="IPR036291">
    <property type="entry name" value="NAD(P)-bd_dom_sf"/>
</dbReference>
<dbReference type="SUPFAM" id="SSF51735">
    <property type="entry name" value="NAD(P)-binding Rossmann-fold domains"/>
    <property type="match status" value="1"/>
</dbReference>
<feature type="domain" description="NmrA-like" evidence="4">
    <location>
        <begin position="4"/>
        <end position="299"/>
    </location>
</feature>
<dbReference type="InParanoid" id="A0A165IJJ3"/>
<evidence type="ECO:0000256" key="3">
    <source>
        <dbReference type="ARBA" id="ARBA00023002"/>
    </source>
</evidence>
<gene>
    <name evidence="5" type="ORF">EXIGLDRAFT_691573</name>
</gene>
<dbReference type="AlphaFoldDB" id="A0A165IJJ3"/>
<dbReference type="Gene3D" id="3.90.25.10">
    <property type="entry name" value="UDP-galactose 4-epimerase, domain 1"/>
    <property type="match status" value="1"/>
</dbReference>
<evidence type="ECO:0000313" key="6">
    <source>
        <dbReference type="Proteomes" id="UP000077266"/>
    </source>
</evidence>
<keyword evidence="3" id="KW-0560">Oxidoreductase</keyword>
<evidence type="ECO:0000256" key="1">
    <source>
        <dbReference type="ARBA" id="ARBA00006328"/>
    </source>
</evidence>
<dbReference type="CDD" id="cd05251">
    <property type="entry name" value="NmrA_like_SDR_a"/>
    <property type="match status" value="1"/>
</dbReference>
<evidence type="ECO:0000259" key="4">
    <source>
        <dbReference type="Pfam" id="PF05368"/>
    </source>
</evidence>
<dbReference type="Proteomes" id="UP000077266">
    <property type="component" value="Unassembled WGS sequence"/>
</dbReference>
<dbReference type="Pfam" id="PF05368">
    <property type="entry name" value="NmrA"/>
    <property type="match status" value="1"/>
</dbReference>
<comment type="similarity">
    <text evidence="1">Belongs to the NmrA-type oxidoreductase family.</text>
</comment>
<dbReference type="GO" id="GO:0016491">
    <property type="term" value="F:oxidoreductase activity"/>
    <property type="evidence" value="ECO:0007669"/>
    <property type="project" value="UniProtKB-KW"/>
</dbReference>